<accession>S7WUV3</accession>
<name>S7WUV3_ACIJU</name>
<gene>
    <name evidence="1" type="ORF">L292_3306</name>
</gene>
<evidence type="ECO:0000313" key="2">
    <source>
        <dbReference type="Proteomes" id="UP000018420"/>
    </source>
</evidence>
<sequence>MFLALMAWLFLENAKIWFIFKLKLTKSELVHNCSDSISQI</sequence>
<dbReference type="PATRIC" id="fig|1330047.3.peg.1896"/>
<protein>
    <submittedName>
        <fullName evidence="1">Uncharacterized protein</fullName>
    </submittedName>
</protein>
<dbReference type="Proteomes" id="UP000018420">
    <property type="component" value="Unassembled WGS sequence"/>
</dbReference>
<reference evidence="1 2" key="1">
    <citation type="submission" date="2013-05" db="EMBL/GenBank/DDBJ databases">
        <title>Genome assembly of Acinetobacter junii MTCC 11364.</title>
        <authorList>
            <person name="Khatri I."/>
            <person name="Singh N.K."/>
            <person name="Subramanian S."/>
            <person name="Mayilraj S."/>
        </authorList>
    </citation>
    <scope>NUCLEOTIDE SEQUENCE [LARGE SCALE GENOMIC DNA]</scope>
    <source>
        <strain evidence="1 2">MTCC 11364</strain>
    </source>
</reference>
<dbReference type="AlphaFoldDB" id="S7WUV3"/>
<dbReference type="EMBL" id="ASYZ01000095">
    <property type="protein sequence ID" value="EPR85707.1"/>
    <property type="molecule type" value="Genomic_DNA"/>
</dbReference>
<comment type="caution">
    <text evidence="1">The sequence shown here is derived from an EMBL/GenBank/DDBJ whole genome shotgun (WGS) entry which is preliminary data.</text>
</comment>
<proteinExistence type="predicted"/>
<organism evidence="1 2">
    <name type="scientific">Acinetobacter junii CIP 107470 = MTCC 11364</name>
    <dbReference type="NCBI Taxonomy" id="1217666"/>
    <lineage>
        <taxon>Bacteria</taxon>
        <taxon>Pseudomonadati</taxon>
        <taxon>Pseudomonadota</taxon>
        <taxon>Gammaproteobacteria</taxon>
        <taxon>Moraxellales</taxon>
        <taxon>Moraxellaceae</taxon>
        <taxon>Acinetobacter</taxon>
    </lineage>
</organism>
<evidence type="ECO:0000313" key="1">
    <source>
        <dbReference type="EMBL" id="EPR85707.1"/>
    </source>
</evidence>